<sequence length="177" mass="21378">LWERTNQKPVEEEIRKKRWKSIGHTLRKAPKCVTRQAFTWNPEGQRKRGRPKNTLRREMETDMGKMYKNWMELEKKAQDRRTNQLPVKEEIRKRRWKRIGHTCEKSSNCIMRQALTRNPEGKRKKGKSNNTLSWKIGSDMKRMNNKWKELERIALDRVGLRMVLSGLCSFLRSNRRK</sequence>
<name>A0A183JXD0_9TREM</name>
<accession>A0A183JXD0</accession>
<dbReference type="WBParaSite" id="SCUD_0000737701-mRNA-1">
    <property type="protein sequence ID" value="SCUD_0000737701-mRNA-1"/>
    <property type="gene ID" value="SCUD_0000737701"/>
</dbReference>
<evidence type="ECO:0000313" key="1">
    <source>
        <dbReference type="WBParaSite" id="SCUD_0000737701-mRNA-1"/>
    </source>
</evidence>
<reference evidence="1" key="1">
    <citation type="submission" date="2016-06" db="UniProtKB">
        <authorList>
            <consortium name="WormBaseParasite"/>
        </authorList>
    </citation>
    <scope>IDENTIFICATION</scope>
</reference>
<protein>
    <submittedName>
        <fullName evidence="1">Endonuclease-reverse transcriptase</fullName>
    </submittedName>
</protein>
<dbReference type="STRING" id="6186.A0A183JXD0"/>
<organism evidence="1">
    <name type="scientific">Schistosoma curassoni</name>
    <dbReference type="NCBI Taxonomy" id="6186"/>
    <lineage>
        <taxon>Eukaryota</taxon>
        <taxon>Metazoa</taxon>
        <taxon>Spiralia</taxon>
        <taxon>Lophotrochozoa</taxon>
        <taxon>Platyhelminthes</taxon>
        <taxon>Trematoda</taxon>
        <taxon>Digenea</taxon>
        <taxon>Strigeidida</taxon>
        <taxon>Schistosomatoidea</taxon>
        <taxon>Schistosomatidae</taxon>
        <taxon>Schistosoma</taxon>
    </lineage>
</organism>
<proteinExistence type="predicted"/>
<dbReference type="AlphaFoldDB" id="A0A183JXD0"/>